<dbReference type="PANTHER" id="PTHR36838">
    <property type="entry name" value="AUXIN EFFLUX CARRIER FAMILY PROTEIN"/>
    <property type="match status" value="1"/>
</dbReference>
<feature type="transmembrane region" description="Helical" evidence="7">
    <location>
        <begin position="231"/>
        <end position="256"/>
    </location>
</feature>
<dbReference type="Pfam" id="PF03547">
    <property type="entry name" value="Mem_trans"/>
    <property type="match status" value="2"/>
</dbReference>
<feature type="transmembrane region" description="Helical" evidence="7">
    <location>
        <begin position="293"/>
        <end position="313"/>
    </location>
</feature>
<evidence type="ECO:0000256" key="1">
    <source>
        <dbReference type="ARBA" id="ARBA00004141"/>
    </source>
</evidence>
<evidence type="ECO:0000313" key="8">
    <source>
        <dbReference type="EMBL" id="SEO08291.1"/>
    </source>
</evidence>
<keyword evidence="2" id="KW-0813">Transport</keyword>
<protein>
    <recommendedName>
        <fullName evidence="10">Permease</fullName>
    </recommendedName>
</protein>
<feature type="transmembrane region" description="Helical" evidence="7">
    <location>
        <begin position="196"/>
        <end position="219"/>
    </location>
</feature>
<keyword evidence="9" id="KW-1185">Reference proteome</keyword>
<feature type="transmembrane region" description="Helical" evidence="7">
    <location>
        <begin position="262"/>
        <end position="281"/>
    </location>
</feature>
<keyword evidence="3" id="KW-1003">Cell membrane</keyword>
<accession>A0A1H8LT47</accession>
<reference evidence="8 9" key="1">
    <citation type="submission" date="2016-10" db="EMBL/GenBank/DDBJ databases">
        <authorList>
            <person name="de Groot N.N."/>
        </authorList>
    </citation>
    <scope>NUCLEOTIDE SEQUENCE [LARGE SCALE GENOMIC DNA]</scope>
    <source>
        <strain evidence="8 9">DSM 27842</strain>
    </source>
</reference>
<keyword evidence="6 7" id="KW-0472">Membrane</keyword>
<dbReference type="PANTHER" id="PTHR36838:SF3">
    <property type="entry name" value="TRANSPORTER AUXIN EFFLUX CARRIER EC FAMILY"/>
    <property type="match status" value="1"/>
</dbReference>
<name>A0A1H8LT47_9RHOB</name>
<dbReference type="Proteomes" id="UP000198893">
    <property type="component" value="Unassembled WGS sequence"/>
</dbReference>
<proteinExistence type="predicted"/>
<evidence type="ECO:0000256" key="6">
    <source>
        <dbReference type="ARBA" id="ARBA00023136"/>
    </source>
</evidence>
<evidence type="ECO:0000256" key="3">
    <source>
        <dbReference type="ARBA" id="ARBA00022475"/>
    </source>
</evidence>
<feature type="transmembrane region" description="Helical" evidence="7">
    <location>
        <begin position="35"/>
        <end position="53"/>
    </location>
</feature>
<evidence type="ECO:0000256" key="7">
    <source>
        <dbReference type="SAM" id="Phobius"/>
    </source>
</evidence>
<feature type="transmembrane region" description="Helical" evidence="7">
    <location>
        <begin position="96"/>
        <end position="118"/>
    </location>
</feature>
<evidence type="ECO:0000256" key="2">
    <source>
        <dbReference type="ARBA" id="ARBA00022448"/>
    </source>
</evidence>
<dbReference type="EMBL" id="FODS01000001">
    <property type="protein sequence ID" value="SEO08291.1"/>
    <property type="molecule type" value="Genomic_DNA"/>
</dbReference>
<evidence type="ECO:0000313" key="9">
    <source>
        <dbReference type="Proteomes" id="UP000198893"/>
    </source>
</evidence>
<dbReference type="OrthoDB" id="9810457at2"/>
<dbReference type="STRING" id="569882.SAMN04490248_101283"/>
<feature type="transmembrane region" description="Helical" evidence="7">
    <location>
        <begin position="6"/>
        <end position="23"/>
    </location>
</feature>
<evidence type="ECO:0000256" key="4">
    <source>
        <dbReference type="ARBA" id="ARBA00022692"/>
    </source>
</evidence>
<dbReference type="InterPro" id="IPR004776">
    <property type="entry name" value="Mem_transp_PIN-like"/>
</dbReference>
<dbReference type="AlphaFoldDB" id="A0A1H8LT47"/>
<feature type="transmembrane region" description="Helical" evidence="7">
    <location>
        <begin position="65"/>
        <end position="84"/>
    </location>
</feature>
<dbReference type="GO" id="GO:0016020">
    <property type="term" value="C:membrane"/>
    <property type="evidence" value="ECO:0007669"/>
    <property type="project" value="UniProtKB-SubCell"/>
</dbReference>
<evidence type="ECO:0000256" key="5">
    <source>
        <dbReference type="ARBA" id="ARBA00022989"/>
    </source>
</evidence>
<gene>
    <name evidence="8" type="ORF">SAMN04490248_101283</name>
</gene>
<organism evidence="8 9">
    <name type="scientific">Salinihabitans flavidus</name>
    <dbReference type="NCBI Taxonomy" id="569882"/>
    <lineage>
        <taxon>Bacteria</taxon>
        <taxon>Pseudomonadati</taxon>
        <taxon>Pseudomonadota</taxon>
        <taxon>Alphaproteobacteria</taxon>
        <taxon>Rhodobacterales</taxon>
        <taxon>Roseobacteraceae</taxon>
        <taxon>Salinihabitans</taxon>
    </lineage>
</organism>
<evidence type="ECO:0008006" key="10">
    <source>
        <dbReference type="Google" id="ProtNLM"/>
    </source>
</evidence>
<dbReference type="RefSeq" id="WP_093114842.1">
    <property type="nucleotide sequence ID" value="NZ_FODS01000001.1"/>
</dbReference>
<sequence length="314" mass="32186">MTAILGITFPIYALIALGYVIVHKGVFEASDMRTLGRYVLNLALPALLFTAVAKRDVAEVFQPDYMLVYALGGLLTAALAWGVLTLQRTDPARRALGVMGSICPNNAFVGYPIMLLAFPDLAGMILALNFLVENILLVPLSLLLMELAAGGGGRGPLRTLGGILLGLVKMPMIIGLLAGLAASLVGLTIPGPVDRVLSMLATSAAALSLIVIGGSLVGLPLSGNRGLAAQIVALKLIAQPALVGAVLLALTAVGAVSLTPDLRVAVVLSAAMPMFGIYTVLAQRHGLAGAASLAMLGATTAAFVTLNALLYLLT</sequence>
<feature type="transmembrane region" description="Helical" evidence="7">
    <location>
        <begin position="160"/>
        <end position="184"/>
    </location>
</feature>
<dbReference type="GO" id="GO:0055085">
    <property type="term" value="P:transmembrane transport"/>
    <property type="evidence" value="ECO:0007669"/>
    <property type="project" value="InterPro"/>
</dbReference>
<keyword evidence="5 7" id="KW-1133">Transmembrane helix</keyword>
<comment type="subcellular location">
    <subcellularLocation>
        <location evidence="1">Membrane</location>
        <topology evidence="1">Multi-pass membrane protein</topology>
    </subcellularLocation>
</comment>
<feature type="transmembrane region" description="Helical" evidence="7">
    <location>
        <begin position="124"/>
        <end position="148"/>
    </location>
</feature>
<keyword evidence="4 7" id="KW-0812">Transmembrane</keyword>